<feature type="transmembrane region" description="Helical" evidence="5">
    <location>
        <begin position="98"/>
        <end position="121"/>
    </location>
</feature>
<dbReference type="Proteomes" id="UP000799777">
    <property type="component" value="Unassembled WGS sequence"/>
</dbReference>
<dbReference type="EMBL" id="ML978165">
    <property type="protein sequence ID" value="KAF2033609.1"/>
    <property type="molecule type" value="Genomic_DNA"/>
</dbReference>
<name>A0A9P4HHD4_9PLEO</name>
<feature type="transmembrane region" description="Helical" evidence="5">
    <location>
        <begin position="301"/>
        <end position="334"/>
    </location>
</feature>
<organism evidence="6 7">
    <name type="scientific">Setomelanomma holmii</name>
    <dbReference type="NCBI Taxonomy" id="210430"/>
    <lineage>
        <taxon>Eukaryota</taxon>
        <taxon>Fungi</taxon>
        <taxon>Dikarya</taxon>
        <taxon>Ascomycota</taxon>
        <taxon>Pezizomycotina</taxon>
        <taxon>Dothideomycetes</taxon>
        <taxon>Pleosporomycetidae</taxon>
        <taxon>Pleosporales</taxon>
        <taxon>Pleosporineae</taxon>
        <taxon>Phaeosphaeriaceae</taxon>
        <taxon>Setomelanomma</taxon>
    </lineage>
</organism>
<sequence>MPVDGLGRPTWKKAMNVCSLFLVCIISPSTSSVFSRAIPDMMAEFKTTDQYVSSFVLSVYMLGYAFELYGHTPLYHICTVLFTLCTWRCGAMHSVSELAILLFLAGVGGGSVFAEVLSSVADMTVKKRRGAIPTAGSYINDAWGWRWIFHIIAILGGCATFLSMICLWETSESALIRRKTKQIRGKTGNPNHRSQLEVATGLAKLAIFLQAMSMPLRLMLSSSILLTSLIITIGYGWIYILYTTLPTTFSVTYRWAPKEIGLAYLGTTVGNFIGMVAAGGLSDGIVKRRAARGDSRPAIQLLPMIFFWPLVSVGLLAFVGTGIIVVGAMSAIFFTSTYILNAYPSHSASGIAAASVLRSLIRGFAPLFANKLYHNLYAGSAFSLLAFVALVCAPEPWLFYRYGKR</sequence>
<comment type="caution">
    <text evidence="6">The sequence shown here is derived from an EMBL/GenBank/DDBJ whole genome shotgun (WGS) entry which is preliminary data.</text>
</comment>
<evidence type="ECO:0000313" key="7">
    <source>
        <dbReference type="Proteomes" id="UP000799777"/>
    </source>
</evidence>
<feature type="transmembrane region" description="Helical" evidence="5">
    <location>
        <begin position="262"/>
        <end position="281"/>
    </location>
</feature>
<evidence type="ECO:0000256" key="4">
    <source>
        <dbReference type="ARBA" id="ARBA00023136"/>
    </source>
</evidence>
<feature type="transmembrane region" description="Helical" evidence="5">
    <location>
        <begin position="147"/>
        <end position="168"/>
    </location>
</feature>
<evidence type="ECO:0000256" key="1">
    <source>
        <dbReference type="ARBA" id="ARBA00004141"/>
    </source>
</evidence>
<dbReference type="GO" id="GO:0016020">
    <property type="term" value="C:membrane"/>
    <property type="evidence" value="ECO:0007669"/>
    <property type="project" value="UniProtKB-SubCell"/>
</dbReference>
<accession>A0A9P4HHD4</accession>
<keyword evidence="2 5" id="KW-0812">Transmembrane</keyword>
<dbReference type="Gene3D" id="1.20.1250.20">
    <property type="entry name" value="MFS general substrate transporter like domains"/>
    <property type="match status" value="1"/>
</dbReference>
<comment type="subcellular location">
    <subcellularLocation>
        <location evidence="1">Membrane</location>
        <topology evidence="1">Multi-pass membrane protein</topology>
    </subcellularLocation>
</comment>
<feature type="transmembrane region" description="Helical" evidence="5">
    <location>
        <begin position="218"/>
        <end position="242"/>
    </location>
</feature>
<dbReference type="SUPFAM" id="SSF103473">
    <property type="entry name" value="MFS general substrate transporter"/>
    <property type="match status" value="1"/>
</dbReference>
<keyword evidence="7" id="KW-1185">Reference proteome</keyword>
<keyword evidence="4 5" id="KW-0472">Membrane</keyword>
<gene>
    <name evidence="6" type="ORF">EK21DRAFT_98032</name>
</gene>
<evidence type="ECO:0000256" key="5">
    <source>
        <dbReference type="SAM" id="Phobius"/>
    </source>
</evidence>
<dbReference type="GO" id="GO:0022857">
    <property type="term" value="F:transmembrane transporter activity"/>
    <property type="evidence" value="ECO:0007669"/>
    <property type="project" value="InterPro"/>
</dbReference>
<dbReference type="InterPro" id="IPR011701">
    <property type="entry name" value="MFS"/>
</dbReference>
<protein>
    <submittedName>
        <fullName evidence="6">MFS general substrate transporter</fullName>
    </submittedName>
</protein>
<evidence type="ECO:0000256" key="3">
    <source>
        <dbReference type="ARBA" id="ARBA00022989"/>
    </source>
</evidence>
<dbReference type="OrthoDB" id="5296287at2759"/>
<keyword evidence="3 5" id="KW-1133">Transmembrane helix</keyword>
<evidence type="ECO:0000256" key="2">
    <source>
        <dbReference type="ARBA" id="ARBA00022692"/>
    </source>
</evidence>
<evidence type="ECO:0000313" key="6">
    <source>
        <dbReference type="EMBL" id="KAF2033609.1"/>
    </source>
</evidence>
<proteinExistence type="predicted"/>
<feature type="transmembrane region" description="Helical" evidence="5">
    <location>
        <begin position="376"/>
        <end position="400"/>
    </location>
</feature>
<dbReference type="PANTHER" id="PTHR23502">
    <property type="entry name" value="MAJOR FACILITATOR SUPERFAMILY"/>
    <property type="match status" value="1"/>
</dbReference>
<dbReference type="PANTHER" id="PTHR23502:SF157">
    <property type="entry name" value="MAJOR FACILITATOR SUPERFAMILY (MFS) PROFILE DOMAIN-CONTAINING PROTEIN-RELATED"/>
    <property type="match status" value="1"/>
</dbReference>
<dbReference type="AlphaFoldDB" id="A0A9P4HHD4"/>
<reference evidence="6" key="1">
    <citation type="journal article" date="2020" name="Stud. Mycol.">
        <title>101 Dothideomycetes genomes: a test case for predicting lifestyles and emergence of pathogens.</title>
        <authorList>
            <person name="Haridas S."/>
            <person name="Albert R."/>
            <person name="Binder M."/>
            <person name="Bloem J."/>
            <person name="Labutti K."/>
            <person name="Salamov A."/>
            <person name="Andreopoulos B."/>
            <person name="Baker S."/>
            <person name="Barry K."/>
            <person name="Bills G."/>
            <person name="Bluhm B."/>
            <person name="Cannon C."/>
            <person name="Castanera R."/>
            <person name="Culley D."/>
            <person name="Daum C."/>
            <person name="Ezra D."/>
            <person name="Gonzalez J."/>
            <person name="Henrissat B."/>
            <person name="Kuo A."/>
            <person name="Liang C."/>
            <person name="Lipzen A."/>
            <person name="Lutzoni F."/>
            <person name="Magnuson J."/>
            <person name="Mondo S."/>
            <person name="Nolan M."/>
            <person name="Ohm R."/>
            <person name="Pangilinan J."/>
            <person name="Park H.-J."/>
            <person name="Ramirez L."/>
            <person name="Alfaro M."/>
            <person name="Sun H."/>
            <person name="Tritt A."/>
            <person name="Yoshinaga Y."/>
            <person name="Zwiers L.-H."/>
            <person name="Turgeon B."/>
            <person name="Goodwin S."/>
            <person name="Spatafora J."/>
            <person name="Crous P."/>
            <person name="Grigoriev I."/>
        </authorList>
    </citation>
    <scope>NUCLEOTIDE SEQUENCE</scope>
    <source>
        <strain evidence="6">CBS 110217</strain>
    </source>
</reference>
<dbReference type="Pfam" id="PF07690">
    <property type="entry name" value="MFS_1"/>
    <property type="match status" value="1"/>
</dbReference>
<dbReference type="InterPro" id="IPR036259">
    <property type="entry name" value="MFS_trans_sf"/>
</dbReference>